<comment type="caution">
    <text evidence="19">The sequence shown here is derived from an EMBL/GenBank/DDBJ whole genome shotgun (WGS) entry which is preliminary data.</text>
</comment>
<sequence>MMTLCNKQKQGNLNCMQSRETSLKSPVWHGCENEICPFGNPKLLIRSGCTPEEGLMILVPEAYKNHPTLSIKYPEVVDFYDYYKGQMEAWEGPALLLFSDGKIVGACLDRNGLRPARYWQTKDNVVYVASEERLFSSLCSSSFIQLMGYK</sequence>
<dbReference type="PANTHER" id="PTHR11938">
    <property type="entry name" value="FAD NADPH DEHYDROGENASE/OXIDOREDUCTASE"/>
    <property type="match status" value="1"/>
</dbReference>
<organism evidence="19 20">
    <name type="scientific">Cinchona calisaya</name>
    <dbReference type="NCBI Taxonomy" id="153742"/>
    <lineage>
        <taxon>Eukaryota</taxon>
        <taxon>Viridiplantae</taxon>
        <taxon>Streptophyta</taxon>
        <taxon>Embryophyta</taxon>
        <taxon>Tracheophyta</taxon>
        <taxon>Spermatophyta</taxon>
        <taxon>Magnoliopsida</taxon>
        <taxon>eudicotyledons</taxon>
        <taxon>Gunneridae</taxon>
        <taxon>Pentapetalae</taxon>
        <taxon>asterids</taxon>
        <taxon>lamiids</taxon>
        <taxon>Gentianales</taxon>
        <taxon>Rubiaceae</taxon>
        <taxon>Cinchonoideae</taxon>
        <taxon>Cinchoneae</taxon>
        <taxon>Cinchona</taxon>
    </lineage>
</organism>
<reference evidence="19 20" key="1">
    <citation type="submission" date="2024-11" db="EMBL/GenBank/DDBJ databases">
        <title>A near-complete genome assembly of Cinchona calisaya.</title>
        <authorList>
            <person name="Lian D.C."/>
            <person name="Zhao X.W."/>
            <person name="Wei L."/>
        </authorList>
    </citation>
    <scope>NUCLEOTIDE SEQUENCE [LARGE SCALE GENOMIC DNA]</scope>
    <source>
        <tissue evidence="19">Nenye</tissue>
    </source>
</reference>
<dbReference type="InterPro" id="IPR050711">
    <property type="entry name" value="ET-N_metabolism_enzyme"/>
</dbReference>
<dbReference type="PANTHER" id="PTHR11938:SF133">
    <property type="entry name" value="GLUTAMATE SYNTHASE (NADH)"/>
    <property type="match status" value="1"/>
</dbReference>
<feature type="domain" description="Glutamine amidotransferase type-2" evidence="18">
    <location>
        <begin position="10"/>
        <end position="132"/>
    </location>
</feature>
<keyword evidence="7" id="KW-0285">Flavoprotein</keyword>
<accession>A0ABD3ATQ9</accession>
<dbReference type="EC" id="1.4.7.1" evidence="17"/>
<proteinExistence type="inferred from homology"/>
<comment type="cofactor">
    <cofactor evidence="2">
        <name>[3Fe-4S] cluster</name>
        <dbReference type="ChEBI" id="CHEBI:21137"/>
    </cofactor>
</comment>
<comment type="pathway">
    <text evidence="16">Amino-acid biosynthesis; L-glutamate biosynthesis via GLT pathway; L-glutamate from 2-oxoglutarate and L-glutamine (ferredoxin route): step 1/1.</text>
</comment>
<evidence type="ECO:0000256" key="17">
    <source>
        <dbReference type="ARBA" id="ARBA00039085"/>
    </source>
</evidence>
<protein>
    <recommendedName>
        <fullName evidence="17">glutamate synthase (ferredoxin)</fullName>
        <ecNumber evidence="17">1.4.7.1</ecNumber>
    </recommendedName>
</protein>
<evidence type="ECO:0000256" key="12">
    <source>
        <dbReference type="ARBA" id="ARBA00023004"/>
    </source>
</evidence>
<comment type="cofactor">
    <cofactor evidence="1">
        <name>FMN</name>
        <dbReference type="ChEBI" id="CHEBI:58210"/>
    </cofactor>
</comment>
<dbReference type="Pfam" id="PF00310">
    <property type="entry name" value="GATase_2"/>
    <property type="match status" value="1"/>
</dbReference>
<keyword evidence="20" id="KW-1185">Reference proteome</keyword>
<evidence type="ECO:0000256" key="9">
    <source>
        <dbReference type="ARBA" id="ARBA00022723"/>
    </source>
</evidence>
<dbReference type="GO" id="GO:0051538">
    <property type="term" value="F:3 iron, 4 sulfur cluster binding"/>
    <property type="evidence" value="ECO:0007669"/>
    <property type="project" value="UniProtKB-KW"/>
</dbReference>
<evidence type="ECO:0000256" key="16">
    <source>
        <dbReference type="ARBA" id="ARBA00037928"/>
    </source>
</evidence>
<dbReference type="InterPro" id="IPR017932">
    <property type="entry name" value="GATase_2_dom"/>
</dbReference>
<evidence type="ECO:0000256" key="6">
    <source>
        <dbReference type="ARBA" id="ARBA00022605"/>
    </source>
</evidence>
<keyword evidence="9" id="KW-0479">Metal-binding</keyword>
<evidence type="ECO:0000256" key="3">
    <source>
        <dbReference type="ARBA" id="ARBA00004802"/>
    </source>
</evidence>
<dbReference type="Proteomes" id="UP001630127">
    <property type="component" value="Unassembled WGS sequence"/>
</dbReference>
<keyword evidence="10" id="KW-0315">Glutamine amidotransferase</keyword>
<comment type="pathway">
    <text evidence="3">Energy metabolism; nitrogen metabolism.</text>
</comment>
<keyword evidence="14" id="KW-0314">Glutamate biosynthesis</keyword>
<evidence type="ECO:0000256" key="8">
    <source>
        <dbReference type="ARBA" id="ARBA00022643"/>
    </source>
</evidence>
<evidence type="ECO:0000256" key="1">
    <source>
        <dbReference type="ARBA" id="ARBA00001917"/>
    </source>
</evidence>
<evidence type="ECO:0000256" key="15">
    <source>
        <dbReference type="ARBA" id="ARBA00023291"/>
    </source>
</evidence>
<dbReference type="InterPro" id="IPR029055">
    <property type="entry name" value="Ntn_hydrolases_N"/>
</dbReference>
<keyword evidence="15" id="KW-0003">3Fe-4S</keyword>
<dbReference type="AlphaFoldDB" id="A0ABD3ATQ9"/>
<evidence type="ECO:0000256" key="5">
    <source>
        <dbReference type="ARBA" id="ARBA00009716"/>
    </source>
</evidence>
<name>A0ABD3ATQ9_9GENT</name>
<evidence type="ECO:0000313" key="20">
    <source>
        <dbReference type="Proteomes" id="UP001630127"/>
    </source>
</evidence>
<evidence type="ECO:0000256" key="14">
    <source>
        <dbReference type="ARBA" id="ARBA00023164"/>
    </source>
</evidence>
<evidence type="ECO:0000259" key="18">
    <source>
        <dbReference type="Pfam" id="PF00310"/>
    </source>
</evidence>
<gene>
    <name evidence="19" type="ORF">ACH5RR_003054</name>
</gene>
<evidence type="ECO:0000256" key="11">
    <source>
        <dbReference type="ARBA" id="ARBA00023002"/>
    </source>
</evidence>
<dbReference type="GO" id="GO:0006537">
    <property type="term" value="P:glutamate biosynthetic process"/>
    <property type="evidence" value="ECO:0007669"/>
    <property type="project" value="UniProtKB-KW"/>
</dbReference>
<evidence type="ECO:0000256" key="10">
    <source>
        <dbReference type="ARBA" id="ARBA00022962"/>
    </source>
</evidence>
<dbReference type="EMBL" id="JBJUIK010000002">
    <property type="protein sequence ID" value="KAL3534593.1"/>
    <property type="molecule type" value="Genomic_DNA"/>
</dbReference>
<keyword evidence="12" id="KW-0408">Iron</keyword>
<evidence type="ECO:0000256" key="2">
    <source>
        <dbReference type="ARBA" id="ARBA00001927"/>
    </source>
</evidence>
<evidence type="ECO:0000256" key="7">
    <source>
        <dbReference type="ARBA" id="ARBA00022630"/>
    </source>
</evidence>
<dbReference type="SUPFAM" id="SSF56235">
    <property type="entry name" value="N-terminal nucleophile aminohydrolases (Ntn hydrolases)"/>
    <property type="match status" value="1"/>
</dbReference>
<comment type="pathway">
    <text evidence="4">Nitrogen metabolism.</text>
</comment>
<evidence type="ECO:0000256" key="4">
    <source>
        <dbReference type="ARBA" id="ARBA00004909"/>
    </source>
</evidence>
<keyword evidence="6" id="KW-0028">Amino-acid biosynthesis</keyword>
<comment type="similarity">
    <text evidence="5">Belongs to the glutamate synthase family.</text>
</comment>
<dbReference type="Gene3D" id="3.60.20.10">
    <property type="entry name" value="Glutamine Phosphoribosylpyrophosphate, subunit 1, domain 1"/>
    <property type="match status" value="1"/>
</dbReference>
<evidence type="ECO:0000256" key="13">
    <source>
        <dbReference type="ARBA" id="ARBA00023014"/>
    </source>
</evidence>
<dbReference type="GO" id="GO:0046872">
    <property type="term" value="F:metal ion binding"/>
    <property type="evidence" value="ECO:0007669"/>
    <property type="project" value="UniProtKB-KW"/>
</dbReference>
<dbReference type="GO" id="GO:0016041">
    <property type="term" value="F:glutamate synthase (ferredoxin) activity"/>
    <property type="evidence" value="ECO:0007669"/>
    <property type="project" value="UniProtKB-EC"/>
</dbReference>
<evidence type="ECO:0000313" key="19">
    <source>
        <dbReference type="EMBL" id="KAL3534593.1"/>
    </source>
</evidence>
<keyword evidence="13" id="KW-0411">Iron-sulfur</keyword>
<keyword evidence="8" id="KW-0288">FMN</keyword>
<keyword evidence="11" id="KW-0560">Oxidoreductase</keyword>